<sequence length="152" mass="16751">MFKLVVRPVARSVTAARFTRLATAARGFTAAAVRLGEHGSVEKHEILQGPGVPKDGKVGTAYDQSTGLERAQLLEALENKQLFDMGPLEINAKGTKQSPIIVESDYNERIVGCQGHPEEQHELVWIKVERSHGIDRCPECGNVFKLGEPRTY</sequence>
<evidence type="ECO:0000313" key="1">
    <source>
        <dbReference type="EMBL" id="KAJ1680387.1"/>
    </source>
</evidence>
<reference evidence="1" key="1">
    <citation type="submission" date="2022-06" db="EMBL/GenBank/DDBJ databases">
        <title>Phylogenomic reconstructions and comparative analyses of Kickxellomycotina fungi.</title>
        <authorList>
            <person name="Reynolds N.K."/>
            <person name="Stajich J.E."/>
            <person name="Barry K."/>
            <person name="Grigoriev I.V."/>
            <person name="Crous P."/>
            <person name="Smith M.E."/>
        </authorList>
    </citation>
    <scope>NUCLEOTIDE SEQUENCE</scope>
    <source>
        <strain evidence="1">RSA 2271</strain>
    </source>
</reference>
<dbReference type="EMBL" id="JAMZIH010000003">
    <property type="protein sequence ID" value="KAJ1680387.1"/>
    <property type="molecule type" value="Genomic_DNA"/>
</dbReference>
<accession>A0ACC1HVR0</accession>
<organism evidence="1 2">
    <name type="scientific">Spiromyces aspiralis</name>
    <dbReference type="NCBI Taxonomy" id="68401"/>
    <lineage>
        <taxon>Eukaryota</taxon>
        <taxon>Fungi</taxon>
        <taxon>Fungi incertae sedis</taxon>
        <taxon>Zoopagomycota</taxon>
        <taxon>Kickxellomycotina</taxon>
        <taxon>Kickxellomycetes</taxon>
        <taxon>Kickxellales</taxon>
        <taxon>Kickxellaceae</taxon>
        <taxon>Spiromyces</taxon>
    </lineage>
</organism>
<name>A0ACC1HVR0_9FUNG</name>
<keyword evidence="2" id="KW-1185">Reference proteome</keyword>
<comment type="caution">
    <text evidence="1">The sequence shown here is derived from an EMBL/GenBank/DDBJ whole genome shotgun (WGS) entry which is preliminary data.</text>
</comment>
<protein>
    <submittedName>
        <fullName evidence="1">Cytochrome c oxidase subunit 4</fullName>
    </submittedName>
</protein>
<dbReference type="Proteomes" id="UP001145114">
    <property type="component" value="Unassembled WGS sequence"/>
</dbReference>
<proteinExistence type="predicted"/>
<evidence type="ECO:0000313" key="2">
    <source>
        <dbReference type="Proteomes" id="UP001145114"/>
    </source>
</evidence>
<gene>
    <name evidence="1" type="primary">COX4</name>
    <name evidence="1" type="ORF">EV182_000108</name>
</gene>